<comment type="caution">
    <text evidence="1">The sequence shown here is derived from an EMBL/GenBank/DDBJ whole genome shotgun (WGS) entry which is preliminary data.</text>
</comment>
<organism evidence="1 2">
    <name type="scientific">Brachionus plicatilis</name>
    <name type="common">Marine rotifer</name>
    <name type="synonym">Brachionus muelleri</name>
    <dbReference type="NCBI Taxonomy" id="10195"/>
    <lineage>
        <taxon>Eukaryota</taxon>
        <taxon>Metazoa</taxon>
        <taxon>Spiralia</taxon>
        <taxon>Gnathifera</taxon>
        <taxon>Rotifera</taxon>
        <taxon>Eurotatoria</taxon>
        <taxon>Monogononta</taxon>
        <taxon>Pseudotrocha</taxon>
        <taxon>Ploima</taxon>
        <taxon>Brachionidae</taxon>
        <taxon>Brachionus</taxon>
    </lineage>
</organism>
<reference evidence="1 2" key="1">
    <citation type="journal article" date="2018" name="Sci. Rep.">
        <title>Genomic signatures of local adaptation to the degree of environmental predictability in rotifers.</title>
        <authorList>
            <person name="Franch-Gras L."/>
            <person name="Hahn C."/>
            <person name="Garcia-Roger E.M."/>
            <person name="Carmona M.J."/>
            <person name="Serra M."/>
            <person name="Gomez A."/>
        </authorList>
    </citation>
    <scope>NUCLEOTIDE SEQUENCE [LARGE SCALE GENOMIC DNA]</scope>
    <source>
        <strain evidence="1">HYR1</strain>
    </source>
</reference>
<dbReference type="Proteomes" id="UP000276133">
    <property type="component" value="Unassembled WGS sequence"/>
</dbReference>
<keyword evidence="2" id="KW-1185">Reference proteome</keyword>
<name>A0A3M7RNF9_BRAPC</name>
<accession>A0A3M7RNF9</accession>
<protein>
    <submittedName>
        <fullName evidence="1">Uncharacterized protein</fullName>
    </submittedName>
</protein>
<dbReference type="AlphaFoldDB" id="A0A3M7RNF9"/>
<gene>
    <name evidence="1" type="ORF">BpHYR1_028992</name>
</gene>
<evidence type="ECO:0000313" key="2">
    <source>
        <dbReference type="Proteomes" id="UP000276133"/>
    </source>
</evidence>
<sequence length="59" mass="6938">MIFFIYKQKKIFKLYSVNATLCNIQSCIKYQGLLNLQSSAEIKFKIIECSAFCRDFAHH</sequence>
<proteinExistence type="predicted"/>
<evidence type="ECO:0000313" key="1">
    <source>
        <dbReference type="EMBL" id="RNA25019.1"/>
    </source>
</evidence>
<dbReference type="EMBL" id="REGN01002994">
    <property type="protein sequence ID" value="RNA25019.1"/>
    <property type="molecule type" value="Genomic_DNA"/>
</dbReference>